<reference evidence="1 2" key="1">
    <citation type="submission" date="2023-02" db="EMBL/GenBank/DDBJ databases">
        <title>LHISI_Scaffold_Assembly.</title>
        <authorList>
            <person name="Stuart O.P."/>
            <person name="Cleave R."/>
            <person name="Magrath M.J.L."/>
            <person name="Mikheyev A.S."/>
        </authorList>
    </citation>
    <scope>NUCLEOTIDE SEQUENCE [LARGE SCALE GENOMIC DNA]</scope>
    <source>
        <strain evidence="1">Daus_M_001</strain>
        <tissue evidence="1">Leg muscle</tissue>
    </source>
</reference>
<organism evidence="1 2">
    <name type="scientific">Dryococelus australis</name>
    <dbReference type="NCBI Taxonomy" id="614101"/>
    <lineage>
        <taxon>Eukaryota</taxon>
        <taxon>Metazoa</taxon>
        <taxon>Ecdysozoa</taxon>
        <taxon>Arthropoda</taxon>
        <taxon>Hexapoda</taxon>
        <taxon>Insecta</taxon>
        <taxon>Pterygota</taxon>
        <taxon>Neoptera</taxon>
        <taxon>Polyneoptera</taxon>
        <taxon>Phasmatodea</taxon>
        <taxon>Verophasmatodea</taxon>
        <taxon>Anareolatae</taxon>
        <taxon>Phasmatidae</taxon>
        <taxon>Eurycanthinae</taxon>
        <taxon>Dryococelus</taxon>
    </lineage>
</organism>
<dbReference type="Proteomes" id="UP001159363">
    <property type="component" value="Chromosome X"/>
</dbReference>
<gene>
    <name evidence="1" type="ORF">PR048_013087</name>
</gene>
<evidence type="ECO:0000313" key="1">
    <source>
        <dbReference type="EMBL" id="KAJ8886875.1"/>
    </source>
</evidence>
<proteinExistence type="predicted"/>
<evidence type="ECO:0000313" key="2">
    <source>
        <dbReference type="Proteomes" id="UP001159363"/>
    </source>
</evidence>
<name>A0ABQ9HR68_9NEOP</name>
<protein>
    <recommendedName>
        <fullName evidence="3">Transposase</fullName>
    </recommendedName>
</protein>
<evidence type="ECO:0008006" key="3">
    <source>
        <dbReference type="Google" id="ProtNLM"/>
    </source>
</evidence>
<accession>A0ABQ9HR68</accession>
<comment type="caution">
    <text evidence="1">The sequence shown here is derived from an EMBL/GenBank/DDBJ whole genome shotgun (WGS) entry which is preliminary data.</text>
</comment>
<sequence>MVMKKSIFVHILQGSVRRVKGITAGGKINFGQWFAKTTNTIFQFWCTSFTFTSLFPVSNAKVERAFSTMKRVKTNFRNMLKTAT</sequence>
<keyword evidence="2" id="KW-1185">Reference proteome</keyword>
<dbReference type="EMBL" id="JARBHB010000004">
    <property type="protein sequence ID" value="KAJ8886875.1"/>
    <property type="molecule type" value="Genomic_DNA"/>
</dbReference>